<dbReference type="GO" id="GO:0005813">
    <property type="term" value="C:centrosome"/>
    <property type="evidence" value="ECO:0007669"/>
    <property type="project" value="TreeGrafter"/>
</dbReference>
<organism evidence="3">
    <name type="scientific">Attheya septentrionalis</name>
    <dbReference type="NCBI Taxonomy" id="420275"/>
    <lineage>
        <taxon>Eukaryota</taxon>
        <taxon>Sar</taxon>
        <taxon>Stramenopiles</taxon>
        <taxon>Ochrophyta</taxon>
        <taxon>Bacillariophyta</taxon>
        <taxon>Coscinodiscophyceae</taxon>
        <taxon>Chaetocerotophycidae</taxon>
        <taxon>Chaetocerotales</taxon>
        <taxon>Attheyaceae</taxon>
        <taxon>Attheya</taxon>
    </lineage>
</organism>
<dbReference type="AlphaFoldDB" id="A0A7S2UH46"/>
<name>A0A7S2UH46_9STRA</name>
<dbReference type="SUPFAM" id="SSF50978">
    <property type="entry name" value="WD40 repeat-like"/>
    <property type="match status" value="1"/>
</dbReference>
<dbReference type="GO" id="GO:0007020">
    <property type="term" value="P:microtubule nucleation"/>
    <property type="evidence" value="ECO:0007669"/>
    <property type="project" value="TreeGrafter"/>
</dbReference>
<dbReference type="InterPro" id="IPR015943">
    <property type="entry name" value="WD40/YVTN_repeat-like_dom_sf"/>
</dbReference>
<keyword evidence="1" id="KW-0175">Coiled coil</keyword>
<dbReference type="SMART" id="SM00320">
    <property type="entry name" value="WD40"/>
    <property type="match status" value="6"/>
</dbReference>
<dbReference type="InterPro" id="IPR001680">
    <property type="entry name" value="WD40_rpt"/>
</dbReference>
<evidence type="ECO:0000256" key="1">
    <source>
        <dbReference type="SAM" id="Coils"/>
    </source>
</evidence>
<proteinExistence type="predicted"/>
<dbReference type="GO" id="GO:0036064">
    <property type="term" value="C:ciliary basal body"/>
    <property type="evidence" value="ECO:0007669"/>
    <property type="project" value="TreeGrafter"/>
</dbReference>
<gene>
    <name evidence="3" type="ORF">ASEP1449_LOCUS9134</name>
</gene>
<dbReference type="GO" id="GO:0005737">
    <property type="term" value="C:cytoplasm"/>
    <property type="evidence" value="ECO:0007669"/>
    <property type="project" value="TreeGrafter"/>
</dbReference>
<dbReference type="InterPro" id="IPR052818">
    <property type="entry name" value="NEDD1_Spindle_Assembly"/>
</dbReference>
<dbReference type="GO" id="GO:0000922">
    <property type="term" value="C:spindle pole"/>
    <property type="evidence" value="ECO:0007669"/>
    <property type="project" value="TreeGrafter"/>
</dbReference>
<dbReference type="PANTHER" id="PTHR44414:SF1">
    <property type="entry name" value="PROTEIN NEDD1"/>
    <property type="match status" value="1"/>
</dbReference>
<dbReference type="GO" id="GO:0005814">
    <property type="term" value="C:centriole"/>
    <property type="evidence" value="ECO:0007669"/>
    <property type="project" value="TreeGrafter"/>
</dbReference>
<feature type="compositionally biased region" description="Polar residues" evidence="2">
    <location>
        <begin position="400"/>
        <end position="421"/>
    </location>
</feature>
<dbReference type="EMBL" id="HBHQ01013713">
    <property type="protein sequence ID" value="CAD9817302.1"/>
    <property type="molecule type" value="Transcribed_RNA"/>
</dbReference>
<protein>
    <submittedName>
        <fullName evidence="3">Uncharacterized protein</fullName>
    </submittedName>
</protein>
<dbReference type="Gene3D" id="2.130.10.10">
    <property type="entry name" value="YVTN repeat-like/Quinoprotein amine dehydrogenase"/>
    <property type="match status" value="2"/>
</dbReference>
<feature type="region of interest" description="Disordered" evidence="2">
    <location>
        <begin position="400"/>
        <end position="425"/>
    </location>
</feature>
<dbReference type="Pfam" id="PF00400">
    <property type="entry name" value="WD40"/>
    <property type="match status" value="3"/>
</dbReference>
<evidence type="ECO:0000313" key="3">
    <source>
        <dbReference type="EMBL" id="CAD9817302.1"/>
    </source>
</evidence>
<sequence>MASVSSTDVPLPVLAMCCGSTVTTWDGKANFGDSTGLNEFQPHGSNTNISDIAWNHNGQVLATCSSLDASLSSGDATPNVVLSSAALGTSLDSFVSHGGGPTKSVSLAPGTATSIGFGGKSRYICVSNNMGLVSVWDMKKHSRVRIFDIHRSTGRSSGGCSRACFDPTDSLVAALSSVDGGLRLYKLREGKIQSSLASPIGAHGGGVTLGFSSLKQNQAAVGLRNGTVLIWDVADAGGAGSPSPIASFVKRHKSDVTGVCFSPINKLLLATSSLDGSLAFHDINSQKTIQTILVKEHQEQYLGSSAASIRGGGGVTSLSFHADGVTCAAGTQNGIALIYDLRKGASGPLSVYEASPNLDDPMTAIHFSFPTRSSGQKTPKTIKKKAAIVVEEQNTPIETQSLTNSTSAEEVGTGTIQQSPSRRPYEDVAENRANYDEEPMVPSSTTPQISPHRPYDGRTHYDELPLSETNVQVEEMNARELFDHKPDEYVEQHDLPLSPERVNRVSFQEAFTPEPRKPDESEATKYAVGTPYNTEVPVSYSPSLNEGVSNATEMEQTMSDNVESHPVNLTKNMANQQNDADQGSDAYVDALEEQGSSESALEMKVSTDVLQKLVNEAVDVLRDDVEGSMHNLHLDVLRQFQQQSNELSAMFAQQRSSIEALLGENKELRAENENLRNVRRAFQ</sequence>
<reference evidence="3" key="1">
    <citation type="submission" date="2021-01" db="EMBL/GenBank/DDBJ databases">
        <authorList>
            <person name="Corre E."/>
            <person name="Pelletier E."/>
            <person name="Niang G."/>
            <person name="Scheremetjew M."/>
            <person name="Finn R."/>
            <person name="Kale V."/>
            <person name="Holt S."/>
            <person name="Cochrane G."/>
            <person name="Meng A."/>
            <person name="Brown T."/>
            <person name="Cohen L."/>
        </authorList>
    </citation>
    <scope>NUCLEOTIDE SEQUENCE</scope>
    <source>
        <strain evidence="3">CCMP2084</strain>
    </source>
</reference>
<dbReference type="GO" id="GO:0043015">
    <property type="term" value="F:gamma-tubulin binding"/>
    <property type="evidence" value="ECO:0007669"/>
    <property type="project" value="TreeGrafter"/>
</dbReference>
<accession>A0A7S2UH46</accession>
<dbReference type="GO" id="GO:0000278">
    <property type="term" value="P:mitotic cell cycle"/>
    <property type="evidence" value="ECO:0007669"/>
    <property type="project" value="TreeGrafter"/>
</dbReference>
<dbReference type="InterPro" id="IPR036322">
    <property type="entry name" value="WD40_repeat_dom_sf"/>
</dbReference>
<dbReference type="PANTHER" id="PTHR44414">
    <property type="entry name" value="PROTEIN NEDD1"/>
    <property type="match status" value="1"/>
</dbReference>
<evidence type="ECO:0000256" key="2">
    <source>
        <dbReference type="SAM" id="MobiDB-lite"/>
    </source>
</evidence>
<feature type="coiled-coil region" evidence="1">
    <location>
        <begin position="651"/>
        <end position="678"/>
    </location>
</feature>